<gene>
    <name evidence="2" type="ORF">B0H67DRAFT_301164</name>
</gene>
<dbReference type="EMBL" id="JAUKUA010000005">
    <property type="protein sequence ID" value="KAK0711804.1"/>
    <property type="molecule type" value="Genomic_DNA"/>
</dbReference>
<keyword evidence="3" id="KW-1185">Reference proteome</keyword>
<protein>
    <submittedName>
        <fullName evidence="2">Uncharacterized protein</fullName>
    </submittedName>
</protein>
<name>A0AA40A9L8_9PEZI</name>
<organism evidence="2 3">
    <name type="scientific">Lasiosphaeris hirsuta</name>
    <dbReference type="NCBI Taxonomy" id="260670"/>
    <lineage>
        <taxon>Eukaryota</taxon>
        <taxon>Fungi</taxon>
        <taxon>Dikarya</taxon>
        <taxon>Ascomycota</taxon>
        <taxon>Pezizomycotina</taxon>
        <taxon>Sordariomycetes</taxon>
        <taxon>Sordariomycetidae</taxon>
        <taxon>Sordariales</taxon>
        <taxon>Lasiosphaeriaceae</taxon>
        <taxon>Lasiosphaeris</taxon>
    </lineage>
</organism>
<comment type="caution">
    <text evidence="2">The sequence shown here is derived from an EMBL/GenBank/DDBJ whole genome shotgun (WGS) entry which is preliminary data.</text>
</comment>
<evidence type="ECO:0000313" key="3">
    <source>
        <dbReference type="Proteomes" id="UP001172102"/>
    </source>
</evidence>
<proteinExistence type="predicted"/>
<evidence type="ECO:0000313" key="2">
    <source>
        <dbReference type="EMBL" id="KAK0711804.1"/>
    </source>
</evidence>
<feature type="compositionally biased region" description="Polar residues" evidence="1">
    <location>
        <begin position="933"/>
        <end position="948"/>
    </location>
</feature>
<dbReference type="Proteomes" id="UP001172102">
    <property type="component" value="Unassembled WGS sequence"/>
</dbReference>
<sequence>MVMKIAWQSTNCTPGDIYWRKVHHKMYSRLTHSIPRSTSIVVNIDRLTRTFAPFNMNFEVLRETLPGANVPPQAEAEAGSAGQNPRTDFAWLESIDGDNCAMPLDHTKTMPTKSLDFGRDGVTGSVSAWHELLQMTAPDNECGVIFVRGDFPDSPDSILARAQRRNQRGLFGLEAKIDEASPYVLEPAVQSLINMRWPYTRFNFVRQDLSQMPPKSIVFGHQSVCSFVKEGTLYQIMRITPAQCLRTPPNSETSSVVDSGISPLPVTVQVGGMIRMGCANTCVAKPASKQPERIPIGGRGAQKRYIAPTGLSKTFRDRYFDGSCLGGDEGNYSLSCESESHGCRLELRLWVDGKPTPLTNKPPLDMERTTHVDDDENEGHSLQHASSFYAQHQLDMTWTKPVNIIATFSLIPKGGSAETRVPQTEDVDPDVLTNYLGVWDYAVAGWESWTAPYRLWSLILGETPKPSGGDPASFCLNTVGRCLEEVLGVLTVPVPLSKLGRTWTSADVRPVALVQNIVTCQSVDLASALWHIRLIIRAYDIVSKSCCPRRLEQKSLQERFQMMKREYVRGLEQKLRGIFAWILWLSPTLTDGHPAWLDGRVSVNCQWSSRPCRDWLVAFKRDGVHSHHRFYCTLIIWYMMKNAPFVYGLGNAAEAKSLRTQAEFLARLSNSDSKADTVASDDAFGCILRWYHSHCIMEMAKTLSIDIDNTSGPGTPEPETGDESVKFPNHQDLSNHWRAKAGKVVRLYGQGRFAGQNIGHEIANMASLRPEIGAEDAMTPDGALPCLEYIKELVGARRETEKVELGAPDVQRWDASHSVKSAMPRPAPWELSCLGHHLPVNLDVAPTPSDTECMKECGEFLLADHTFIPSWDHSLAGVVGLWWDLTTSSIIAAKTLESYTAAGTSGTRPKESSADVNGDTKVAETTADGQKPSLKTQEISKTQQQPEQMQKEIAKLLDRIWRGKEPDDIEGFDWRKRRPRLRYHADSSVQSLEDTPQVYQLKQTKDIKLRPHLNRLIRNCYLPEPDWTLDTIGNRLVAGKLRWVSCIDYVLGGTPEIPEVVISSARGRAFCRWNVCDGMMDTPTEPNPAKVLNRRQELWDLFFLGTKDIDGLPGLRPTPDQKRFLGGSELLREDFLNRYRKSLFRVLHDSIVDLGTKYRIIFAKSMPPITLQAAVYMWHPEGIDTFDDHLGSLSHFSDSESAGTTDEMWLTSITLAHWRPQSELESKISAAEVEIELKDKEDNRKEFAEKMVKEKAKEADRNEEEWDDWDSSDEVDTEAPGPAEGDPFPPASVKDLRVKGASDPERDLISSISEQAISLVITGDGMGSYWTCSLVCDLMDEGMMARYAAEVQKILQHFIHQQYTGRALVFSYLLGEICRSLSLECERFMSQIDQIMGLQVGAPHGTTSRVGTANNAPENGAT</sequence>
<feature type="region of interest" description="Disordered" evidence="1">
    <location>
        <begin position="901"/>
        <end position="948"/>
    </location>
</feature>
<feature type="region of interest" description="Disordered" evidence="1">
    <location>
        <begin position="1254"/>
        <end position="1295"/>
    </location>
</feature>
<reference evidence="2" key="1">
    <citation type="submission" date="2023-06" db="EMBL/GenBank/DDBJ databases">
        <title>Genome-scale phylogeny and comparative genomics of the fungal order Sordariales.</title>
        <authorList>
            <consortium name="Lawrence Berkeley National Laboratory"/>
            <person name="Hensen N."/>
            <person name="Bonometti L."/>
            <person name="Westerberg I."/>
            <person name="Brannstrom I.O."/>
            <person name="Guillou S."/>
            <person name="Cros-Aarteil S."/>
            <person name="Calhoun S."/>
            <person name="Haridas S."/>
            <person name="Kuo A."/>
            <person name="Mondo S."/>
            <person name="Pangilinan J."/>
            <person name="Riley R."/>
            <person name="Labutti K."/>
            <person name="Andreopoulos B."/>
            <person name="Lipzen A."/>
            <person name="Chen C."/>
            <person name="Yanf M."/>
            <person name="Daum C."/>
            <person name="Ng V."/>
            <person name="Clum A."/>
            <person name="Steindorff A."/>
            <person name="Ohm R."/>
            <person name="Martin F."/>
            <person name="Silar P."/>
            <person name="Natvig D."/>
            <person name="Lalanne C."/>
            <person name="Gautier V."/>
            <person name="Ament-Velasquez S.L."/>
            <person name="Kruys A."/>
            <person name="Hutchinson M.I."/>
            <person name="Powell A.J."/>
            <person name="Barry K."/>
            <person name="Miller A.N."/>
            <person name="Grigoriev I.V."/>
            <person name="Debuchy R."/>
            <person name="Gladieux P."/>
            <person name="Thoren M.H."/>
            <person name="Johannesson H."/>
        </authorList>
    </citation>
    <scope>NUCLEOTIDE SEQUENCE</scope>
    <source>
        <strain evidence="2">SMH4607-1</strain>
    </source>
</reference>
<accession>A0AA40A9L8</accession>
<evidence type="ECO:0000256" key="1">
    <source>
        <dbReference type="SAM" id="MobiDB-lite"/>
    </source>
</evidence>
<feature type="compositionally biased region" description="Acidic residues" evidence="1">
    <location>
        <begin position="1261"/>
        <end position="1277"/>
    </location>
</feature>